<evidence type="ECO:0000313" key="2">
    <source>
        <dbReference type="Proteomes" id="UP000184074"/>
    </source>
</evidence>
<organism evidence="1 2">
    <name type="scientific">Cognatiyoonia sediminum</name>
    <dbReference type="NCBI Taxonomy" id="1508389"/>
    <lineage>
        <taxon>Bacteria</taxon>
        <taxon>Pseudomonadati</taxon>
        <taxon>Pseudomonadota</taxon>
        <taxon>Alphaproteobacteria</taxon>
        <taxon>Rhodobacterales</taxon>
        <taxon>Paracoccaceae</taxon>
        <taxon>Cognatiyoonia</taxon>
    </lineage>
</organism>
<proteinExistence type="predicted"/>
<accession>A0A1M5PJ54</accession>
<dbReference type="Proteomes" id="UP000184074">
    <property type="component" value="Unassembled WGS sequence"/>
</dbReference>
<name>A0A1M5PJ54_9RHOB</name>
<dbReference type="OrthoDB" id="9945016at2"/>
<protein>
    <submittedName>
        <fullName evidence="1">Uncharacterized protein</fullName>
    </submittedName>
</protein>
<dbReference type="AlphaFoldDB" id="A0A1M5PJ54"/>
<dbReference type="RefSeq" id="WP_131802781.1">
    <property type="nucleotide sequence ID" value="NZ_FQXB01000002.1"/>
</dbReference>
<dbReference type="EMBL" id="FQXB01000002">
    <property type="protein sequence ID" value="SHH01519.1"/>
    <property type="molecule type" value="Genomic_DNA"/>
</dbReference>
<gene>
    <name evidence="1" type="ORF">SAMN05444003_1657</name>
</gene>
<reference evidence="1 2" key="1">
    <citation type="submission" date="2016-11" db="EMBL/GenBank/DDBJ databases">
        <authorList>
            <person name="Jaros S."/>
            <person name="Januszkiewicz K."/>
            <person name="Wedrychowicz H."/>
        </authorList>
    </citation>
    <scope>NUCLEOTIDE SEQUENCE [LARGE SCALE GENOMIC DNA]</scope>
    <source>
        <strain evidence="1 2">DSM 28715</strain>
    </source>
</reference>
<evidence type="ECO:0000313" key="1">
    <source>
        <dbReference type="EMBL" id="SHH01519.1"/>
    </source>
</evidence>
<keyword evidence="2" id="KW-1185">Reference proteome</keyword>
<sequence length="228" mass="25195">MRFLLAISIAFFLSTTTGKSETPLTEMRISDLISTCAEIIERDGDVAIYARELFSRSRFNVGVQNEENGKRCLETAFGGAFKFEDGRFVPGKYNDLEAGRQETLRGRFCELKDLIEETAQTIKLAKDAEQDRRAETLNATIEACNEWFVTDEIGAITNDVCNSIFTSGGLPNSEIAGPTASELLLAQLINRSAIIELETLTEPDLIPLMAIAEFDASTKLGNDNFDCQ</sequence>